<dbReference type="SUPFAM" id="SSF82693">
    <property type="entry name" value="Multidrug efflux transporter AcrB pore domain, PN1, PN2, PC1 and PC2 subdomains"/>
    <property type="match status" value="3"/>
</dbReference>
<feature type="transmembrane region" description="Helical" evidence="1">
    <location>
        <begin position="909"/>
        <end position="931"/>
    </location>
</feature>
<feature type="transmembrane region" description="Helical" evidence="1">
    <location>
        <begin position="882"/>
        <end position="903"/>
    </location>
</feature>
<feature type="transmembrane region" description="Helical" evidence="1">
    <location>
        <begin position="851"/>
        <end position="870"/>
    </location>
</feature>
<dbReference type="Gene3D" id="1.20.1640.10">
    <property type="entry name" value="Multidrug efflux transporter AcrB transmembrane domain"/>
    <property type="match status" value="2"/>
</dbReference>
<dbReference type="GO" id="GO:0005886">
    <property type="term" value="C:plasma membrane"/>
    <property type="evidence" value="ECO:0007669"/>
    <property type="project" value="TreeGrafter"/>
</dbReference>
<feature type="transmembrane region" description="Helical" evidence="1">
    <location>
        <begin position="462"/>
        <end position="486"/>
    </location>
</feature>
<dbReference type="GO" id="GO:0042910">
    <property type="term" value="F:xenobiotic transmembrane transporter activity"/>
    <property type="evidence" value="ECO:0007669"/>
    <property type="project" value="TreeGrafter"/>
</dbReference>
<feature type="transmembrane region" description="Helical" evidence="1">
    <location>
        <begin position="427"/>
        <end position="450"/>
    </location>
</feature>
<dbReference type="InterPro" id="IPR027463">
    <property type="entry name" value="AcrB_DN_DC_subdom"/>
</dbReference>
<accession>A0AAJ1MNG1</accession>
<feature type="transmembrane region" description="Helical" evidence="1">
    <location>
        <begin position="988"/>
        <end position="1010"/>
    </location>
</feature>
<feature type="transmembrane region" description="Helical" evidence="1">
    <location>
        <begin position="331"/>
        <end position="352"/>
    </location>
</feature>
<evidence type="ECO:0000256" key="1">
    <source>
        <dbReference type="SAM" id="Phobius"/>
    </source>
</evidence>
<evidence type="ECO:0000313" key="3">
    <source>
        <dbReference type="Proteomes" id="UP001221217"/>
    </source>
</evidence>
<dbReference type="AlphaFoldDB" id="A0AAJ1MNG1"/>
<dbReference type="EMBL" id="JAQQAL010000031">
    <property type="protein sequence ID" value="MDC7227720.1"/>
    <property type="molecule type" value="Genomic_DNA"/>
</dbReference>
<keyword evidence="1" id="KW-0812">Transmembrane</keyword>
<dbReference type="InterPro" id="IPR001036">
    <property type="entry name" value="Acrflvin-R"/>
</dbReference>
<dbReference type="Gene3D" id="3.30.70.1440">
    <property type="entry name" value="Multidrug efflux transporter AcrB pore domain"/>
    <property type="match status" value="1"/>
</dbReference>
<organism evidence="2 3">
    <name type="scientific">Candidatus Thalassospirochaeta sargassi</name>
    <dbReference type="NCBI Taxonomy" id="3119039"/>
    <lineage>
        <taxon>Bacteria</taxon>
        <taxon>Pseudomonadati</taxon>
        <taxon>Spirochaetota</taxon>
        <taxon>Spirochaetia</taxon>
        <taxon>Spirochaetales</taxon>
        <taxon>Spirochaetaceae</taxon>
        <taxon>Candidatus Thalassospirochaeta</taxon>
    </lineage>
</organism>
<dbReference type="PRINTS" id="PR00702">
    <property type="entry name" value="ACRIFLAVINRP"/>
</dbReference>
<dbReference type="SUPFAM" id="SSF82714">
    <property type="entry name" value="Multidrug efflux transporter AcrB TolC docking domain, DN and DC subdomains"/>
    <property type="match status" value="2"/>
</dbReference>
<dbReference type="Proteomes" id="UP001221217">
    <property type="component" value="Unassembled WGS sequence"/>
</dbReference>
<protein>
    <submittedName>
        <fullName evidence="2">Efflux RND transporter permease subunit</fullName>
    </submittedName>
</protein>
<reference evidence="2 3" key="1">
    <citation type="submission" date="2022-12" db="EMBL/GenBank/DDBJ databases">
        <title>Metagenome assembled genome from gulf of manar.</title>
        <authorList>
            <person name="Kohli P."/>
            <person name="Pk S."/>
            <person name="Venkata Ramana C."/>
            <person name="Sasikala C."/>
        </authorList>
    </citation>
    <scope>NUCLEOTIDE SEQUENCE [LARGE SCALE GENOMIC DNA]</scope>
    <source>
        <strain evidence="2">JB008</strain>
    </source>
</reference>
<dbReference type="SUPFAM" id="SSF82866">
    <property type="entry name" value="Multidrug efflux transporter AcrB transmembrane domain"/>
    <property type="match status" value="2"/>
</dbReference>
<feature type="transmembrane region" description="Helical" evidence="1">
    <location>
        <begin position="388"/>
        <end position="406"/>
    </location>
</feature>
<name>A0AAJ1MNG1_9SPIO</name>
<gene>
    <name evidence="2" type="ORF">PQJ61_13230</name>
</gene>
<proteinExistence type="predicted"/>
<feature type="transmembrane region" description="Helical" evidence="1">
    <location>
        <begin position="521"/>
        <end position="540"/>
    </location>
</feature>
<feature type="transmembrane region" description="Helical" evidence="1">
    <location>
        <begin position="12"/>
        <end position="32"/>
    </location>
</feature>
<dbReference type="Gene3D" id="3.30.70.1430">
    <property type="entry name" value="Multidrug efflux transporter AcrB pore domain"/>
    <property type="match status" value="2"/>
</dbReference>
<dbReference type="Pfam" id="PF00873">
    <property type="entry name" value="ACR_tran"/>
    <property type="match status" value="1"/>
</dbReference>
<dbReference type="Gene3D" id="3.30.70.1320">
    <property type="entry name" value="Multidrug efflux transporter AcrB pore domain like"/>
    <property type="match status" value="1"/>
</dbReference>
<dbReference type="PANTHER" id="PTHR32063:SF33">
    <property type="entry name" value="RND SUPERFAMILY EFFLUX PUMP PERMEASE COMPONENT"/>
    <property type="match status" value="1"/>
</dbReference>
<comment type="caution">
    <text evidence="2">The sequence shown here is derived from an EMBL/GenBank/DDBJ whole genome shotgun (WGS) entry which is preliminary data.</text>
</comment>
<sequence>MNIGKFSVSNNVLITILMISLLVFGAFSMLQLPREQFSEVPFYWANIIVAYPGVSAEDVESSVTVPIENEMDGIDDLKRIQSVSSEGLSVVRVEFDDGIDDQRFKSLFQDVQTRLSGVSLPDGTLKPLVDDFSSSDFLPVIEAVIYGEASYSDLVSVSADISSRIENVTDVSGVEAVGQRERKIFIDADKSKMEALGVSLNELIQAVQVNTGNFPGGSFSDSDREYLLRTIGEVAEADDMSNLIVRRNTGAGSLRILDLAEVVEDYDSEGDYARFNSEKAVILRVAKVPGGNSVTVAEGVKSIIDEAVESGYPGLSFAVQNDSTVQISNSIGVLLNNALFGLLLLVIILFVFIGLRNALMTALGIPLTFAITFIILDFLGETFNTNTLFGLVLVLGLVVDHAIVIIENSFRFQQTGLNRRDAAVKGVNQVVVPIIAATATTIAAFLHLMILPGTIGKFLRVIPLTVSIALIASTFEAVFFIPSHYADWPGGHKQRRRDWFERIKSFYENLVKKVYSKKKTVLLVFSIFLIGSLSLVPFLGQDLFSAEDYSLFYIDIEMAPGTTLEKTTSVVSRMEEKLTPSIGNGEIVSITSSIGFAGGSSGNSSGNNIAQITVDLTERSEGRTRSIARIMDDSRGGILEIPGPELVILRKATNGPPVEQAFNVRLEGDNYENLKIVSGLLQNRLRSSDNLINIKDNLEVGKPEARLRINGARASELGLSARDVGNYIRASFDGITATTIFRDNEEIDVIVGYRNGENAKFEVLRQMKIPTVDGRLIPLSAIGSIEQGRSVSSIKRVDGKREITISADAYDDALVPELNSEIEEYFNTELRALYPGVELKIGGEFAELSNLIIQILRLFLIGVFLIYLILGTQFKSFTQPVLIMLTVPFSFAGVILYLAVSGTPFSTTVLYAAVALAGIAVNDSIVLVSFINELRAGGKATFDAVIEAATTRLRPIILTSVTTIAGLLPTAVGLGGRSVVWQPMATTIVFGLIFSTLTALLFIPALYGALYGGKK</sequence>
<feature type="transmembrane region" description="Helical" evidence="1">
    <location>
        <begin position="956"/>
        <end position="976"/>
    </location>
</feature>
<feature type="transmembrane region" description="Helical" evidence="1">
    <location>
        <begin position="359"/>
        <end position="376"/>
    </location>
</feature>
<dbReference type="PANTHER" id="PTHR32063">
    <property type="match status" value="1"/>
</dbReference>
<dbReference type="Gene3D" id="3.30.2090.10">
    <property type="entry name" value="Multidrug efflux transporter AcrB TolC docking domain, DN and DC subdomains"/>
    <property type="match status" value="2"/>
</dbReference>
<evidence type="ECO:0000313" key="2">
    <source>
        <dbReference type="EMBL" id="MDC7227720.1"/>
    </source>
</evidence>
<keyword evidence="1" id="KW-0472">Membrane</keyword>
<keyword evidence="1" id="KW-1133">Transmembrane helix</keyword>